<evidence type="ECO:0000256" key="6">
    <source>
        <dbReference type="SAM" id="MobiDB-lite"/>
    </source>
</evidence>
<dbReference type="Pfam" id="PF05055">
    <property type="entry name" value="DUF677"/>
    <property type="match status" value="1"/>
</dbReference>
<gene>
    <name evidence="8" type="ORF">Din_037819</name>
</gene>
<dbReference type="EMBL" id="GHES01037819">
    <property type="protein sequence ID" value="MPA68378.1"/>
    <property type="molecule type" value="Transcribed_RNA"/>
</dbReference>
<feature type="region of interest" description="Disordered" evidence="6">
    <location>
        <begin position="1"/>
        <end position="21"/>
    </location>
</feature>
<dbReference type="AlphaFoldDB" id="A0A5B7BJE3"/>
<organism evidence="8">
    <name type="scientific">Davidia involucrata</name>
    <name type="common">Dove tree</name>
    <dbReference type="NCBI Taxonomy" id="16924"/>
    <lineage>
        <taxon>Eukaryota</taxon>
        <taxon>Viridiplantae</taxon>
        <taxon>Streptophyta</taxon>
        <taxon>Embryophyta</taxon>
        <taxon>Tracheophyta</taxon>
        <taxon>Spermatophyta</taxon>
        <taxon>Magnoliopsida</taxon>
        <taxon>eudicotyledons</taxon>
        <taxon>Gunneridae</taxon>
        <taxon>Pentapetalae</taxon>
        <taxon>asterids</taxon>
        <taxon>Cornales</taxon>
        <taxon>Nyssaceae</taxon>
        <taxon>Davidia</taxon>
    </lineage>
</organism>
<dbReference type="GO" id="GO:0016020">
    <property type="term" value="C:membrane"/>
    <property type="evidence" value="ECO:0007669"/>
    <property type="project" value="UniProtKB-SubCell"/>
</dbReference>
<evidence type="ECO:0000256" key="4">
    <source>
        <dbReference type="ARBA" id="ARBA00022989"/>
    </source>
</evidence>
<sequence>MWARFRASKVNNKDGKESRDAHRSLNVNEEYLCALRTKSYADFFNEAQSLVLNEPSQCHHRFSEILLKPGQETIAAILESAAILSKKSDLKALILDYFDISAEASKICSHLLKGISQIQSNYRFIQRAMDTLDSTTSPPPDDQQYGLVISELSSFIILNNPFSKQDFEVIHDKYSSVLQHLKSKRKKVARKIKLIKCFNKASGICVTAACGLVAIAAVFVAAHTLTALVMAGPALFSCLPVKPLKKKLLNLRFLRSGFLRKVGEQLDVAAKGTYILNRDFDTMSRLVGRLHDEIEHNKAMIHFCLERREDRFSLQVLKELKKSDVGFRKQVEELEEHVYLCLVTINRARALVIKEIGT</sequence>
<name>A0A5B7BJE3_DAVIN</name>
<keyword evidence="3 7" id="KW-0812">Transmembrane</keyword>
<keyword evidence="5 7" id="KW-0472">Membrane</keyword>
<proteinExistence type="inferred from homology"/>
<evidence type="ECO:0000256" key="3">
    <source>
        <dbReference type="ARBA" id="ARBA00022692"/>
    </source>
</evidence>
<evidence type="ECO:0000313" key="8">
    <source>
        <dbReference type="EMBL" id="MPA68378.1"/>
    </source>
</evidence>
<evidence type="ECO:0000256" key="2">
    <source>
        <dbReference type="ARBA" id="ARBA00009074"/>
    </source>
</evidence>
<evidence type="ECO:0000256" key="5">
    <source>
        <dbReference type="ARBA" id="ARBA00023136"/>
    </source>
</evidence>
<comment type="similarity">
    <text evidence="2">Belongs to the UPF0496 family.</text>
</comment>
<protein>
    <submittedName>
        <fullName evidence="8">Uncharacterized protein</fullName>
    </submittedName>
</protein>
<evidence type="ECO:0000256" key="1">
    <source>
        <dbReference type="ARBA" id="ARBA00004370"/>
    </source>
</evidence>
<reference evidence="8" key="1">
    <citation type="submission" date="2019-08" db="EMBL/GenBank/DDBJ databases">
        <title>Reference gene set and small RNA set construction with multiple tissues from Davidia involucrata Baill.</title>
        <authorList>
            <person name="Yang H."/>
            <person name="Zhou C."/>
            <person name="Li G."/>
            <person name="Wang J."/>
            <person name="Gao P."/>
            <person name="Wang M."/>
            <person name="Wang R."/>
            <person name="Zhao Y."/>
        </authorList>
    </citation>
    <scope>NUCLEOTIDE SEQUENCE</scope>
    <source>
        <tissue evidence="8">Mixed with DoveR01_LX</tissue>
    </source>
</reference>
<feature type="compositionally biased region" description="Basic and acidic residues" evidence="6">
    <location>
        <begin position="11"/>
        <end position="21"/>
    </location>
</feature>
<comment type="subcellular location">
    <subcellularLocation>
        <location evidence="1">Membrane</location>
    </subcellularLocation>
</comment>
<dbReference type="PANTHER" id="PTHR31113">
    <property type="entry name" value="UPF0496 PROTEIN 3-RELATED"/>
    <property type="match status" value="1"/>
</dbReference>
<evidence type="ECO:0000256" key="7">
    <source>
        <dbReference type="SAM" id="Phobius"/>
    </source>
</evidence>
<feature type="transmembrane region" description="Helical" evidence="7">
    <location>
        <begin position="197"/>
        <end position="219"/>
    </location>
</feature>
<dbReference type="InterPro" id="IPR007749">
    <property type="entry name" value="DUF677"/>
</dbReference>
<accession>A0A5B7BJE3</accession>
<keyword evidence="4 7" id="KW-1133">Transmembrane helix</keyword>
<dbReference type="PANTHER" id="PTHR31113:SF2">
    <property type="entry name" value="OS04G0423200 PROTEIN"/>
    <property type="match status" value="1"/>
</dbReference>